<protein>
    <recommendedName>
        <fullName evidence="2">DUF6443 domain-containing protein</fullName>
    </recommendedName>
</protein>
<dbReference type="InterPro" id="IPR045619">
    <property type="entry name" value="DUF6443"/>
</dbReference>
<keyword evidence="1" id="KW-1133">Transmembrane helix</keyword>
<proteinExistence type="predicted"/>
<keyword evidence="1" id="KW-0472">Membrane</keyword>
<keyword evidence="4" id="KW-1185">Reference proteome</keyword>
<dbReference type="OrthoDB" id="2972467at2"/>
<reference evidence="4" key="1">
    <citation type="submission" date="2016-10" db="EMBL/GenBank/DDBJ databases">
        <authorList>
            <person name="Varghese N."/>
            <person name="Submissions S."/>
        </authorList>
    </citation>
    <scope>NUCLEOTIDE SEQUENCE [LARGE SCALE GENOMIC DNA]</scope>
    <source>
        <strain evidence="4">DS-12</strain>
    </source>
</reference>
<gene>
    <name evidence="3" type="ORF">SAMN05421741_1205</name>
</gene>
<organism evidence="3 4">
    <name type="scientific">Paenimyroides ummariense</name>
    <dbReference type="NCBI Taxonomy" id="913024"/>
    <lineage>
        <taxon>Bacteria</taxon>
        <taxon>Pseudomonadati</taxon>
        <taxon>Bacteroidota</taxon>
        <taxon>Flavobacteriia</taxon>
        <taxon>Flavobacteriales</taxon>
        <taxon>Flavobacteriaceae</taxon>
        <taxon>Paenimyroides</taxon>
    </lineage>
</organism>
<evidence type="ECO:0000313" key="3">
    <source>
        <dbReference type="EMBL" id="SFO09391.1"/>
    </source>
</evidence>
<dbReference type="Proteomes" id="UP000199036">
    <property type="component" value="Unassembled WGS sequence"/>
</dbReference>
<evidence type="ECO:0000313" key="4">
    <source>
        <dbReference type="Proteomes" id="UP000199036"/>
    </source>
</evidence>
<dbReference type="AlphaFoldDB" id="A0A1I5EE97"/>
<dbReference type="STRING" id="913024.SAMN05421741_1205"/>
<feature type="domain" description="DUF6443" evidence="2">
    <location>
        <begin position="79"/>
        <end position="200"/>
    </location>
</feature>
<accession>A0A1I5EE97</accession>
<sequence>MGKNNRWRTFGIPFRYGSYTGLWLFVGRKFAIRYIYLQIILLVSAFSFAQTNTENYTTETIYQNGRNPSGFYFATNTDFVTTTYYDGLGRPIQQVQQNASPVGDKNIVTHIEYEKNLGQTKNYLSFTTEGKEVTSFPGGVTSTSYNSNYTTDAKQSTHNYYNAIHGAPNPYSENRLEASPNARVLETGAPGNDWMINSAVAEADRHTIRYNYTFNTTNEVKKYLVNTQWNSSREVFTNTIDENGYYPANTLKKTTVKNENWKADDGVNNTTEEFTGVDGKVLLKRTYNNNEAHDTYYAYDFYGNLAYVVPPLANGSVAVTNLNELCYQYLYDEKNRLVEKKLPQKQWEYIVYDKADRIVMTGPANNPFDTYAEPGWIMTKYDNQSRTLYTGFYNGHMVNSENRKEIKESIYAQADNNETKSTSNTTIDGVTTRYTNTKFPTAFNLLTVNYYDDYQFPSAPSSFPAVQGVTTVAAVKGLATGSWTRVITTDDEHKANVSHTLYNNKYQPVRTYTANYLGGYIQTDNVLPFRGIPTQTITTNKKDAAAAVLTVTNNFTYDLRERLRTHNQQINGGSAKLIAENIYDELGKLIIKKVGGTSAVPLQDIAYGYNIRGWLRSINQIENTVGPSTNKLFNYTVNYNQTFNEDTSQPQYNGNISSVAWRTLTDNQIKGYGYDYDHLNRLNYASHLTSTGNYSYRNYNRDGQYAEDLTYDKNGNILTLQRYGQEENGQPIQTDDLTYEYTANQLQTVTDATNNPDGFNDGNTVGLDYIYDTFGNLKADSNKEIEDITYNHLNLPVEITFATGKITYTYDATGTKIKKVVEPATGAAQTTDYLFGFEYENGVLQTFPHAEGYVKNNGGNYVYHYIYKDHLGNNRLVYADLNNDGTINPATEIVEENNYYPFGLKHQGYNNLPGDGYKYKFLNKEYEDSFALNVTETDFRHYDSALGRFNVMDVLSELAPNFTPYRYGFNNPVFWSDPSGLFESYDAAQNWIDRWGLSGASISYNQDKGLYEIENNGVSFYQRGVDIIKSMYSLDTGITIDIIKGGASNGGGGKKSGMGAKLSADLTNSYSSSGLRHAVNWWSRNINLGIYDFLYNNSAVTGYGSGEYGPWIPDAFGVSFNASAWGSSVGFSMVLDNKDNFDWFVSYSGGAGYTGAGFSVGGTFDLYNNSDPTKTVLNGIPGSTYDFSTGYGFMGGYSTPFDPKSRQFINRGVDKYSFGIGTGARAGEGRTYSSGEMYQMIINYFNSFNR</sequence>
<evidence type="ECO:0000256" key="1">
    <source>
        <dbReference type="SAM" id="Phobius"/>
    </source>
</evidence>
<keyword evidence="1" id="KW-0812">Transmembrane</keyword>
<dbReference type="Pfam" id="PF20041">
    <property type="entry name" value="DUF6443"/>
    <property type="match status" value="1"/>
</dbReference>
<dbReference type="EMBL" id="FOVI01000020">
    <property type="protein sequence ID" value="SFO09391.1"/>
    <property type="molecule type" value="Genomic_DNA"/>
</dbReference>
<name>A0A1I5EE97_9FLAO</name>
<feature type="transmembrane region" description="Helical" evidence="1">
    <location>
        <begin position="30"/>
        <end position="49"/>
    </location>
</feature>
<dbReference type="InterPro" id="IPR022385">
    <property type="entry name" value="Rhs_assc_core"/>
</dbReference>
<dbReference type="NCBIfam" id="TIGR03696">
    <property type="entry name" value="Rhs_assc_core"/>
    <property type="match status" value="1"/>
</dbReference>
<evidence type="ECO:0000259" key="2">
    <source>
        <dbReference type="Pfam" id="PF20041"/>
    </source>
</evidence>
<dbReference type="Gene3D" id="2.180.10.10">
    <property type="entry name" value="RHS repeat-associated core"/>
    <property type="match status" value="1"/>
</dbReference>